<proteinExistence type="evidence at transcript level"/>
<reference evidence="2" key="2">
    <citation type="journal article" date="2017" name="Front. Cell. Infect. Microbiol.">
        <title>Analysis of the Salivary Gland Transcriptome of Unfed and Partially Fed Amblyomma sculptum Ticks and Descriptive Proteome of the Saliva.</title>
        <authorList>
            <person name="Esteves E."/>
            <person name="Maruyama S.R."/>
            <person name="Kawahara R."/>
            <person name="Fujita A."/>
            <person name="Martins L.A."/>
            <person name="Righi A.A."/>
            <person name="Costa F.B."/>
            <person name="Palmisano G."/>
            <person name="Labruna M.B."/>
            <person name="Sa-Nunes A."/>
            <person name="Ribeiro J.M.C."/>
            <person name="Fogaca A.C."/>
        </authorList>
    </citation>
    <scope>NUCLEOTIDE SEQUENCE</scope>
</reference>
<evidence type="ECO:0008006" key="3">
    <source>
        <dbReference type="Google" id="ProtNLM"/>
    </source>
</evidence>
<sequence length="204" mass="22254">TAAGDTPLQQTPRTQVKRWKPPPQPRLDKQDAVIIIKPKATLDLSKFRGSNAVGNALHIAAGVDKGSAELSVWPIWEQNIIVVGVRDAQIIRKILAIHEIQLGDKAQAVYSYLRPSDDTCKGVIQVDPRVSDEDITNALRSPDAPVVSVRKLGSSNVAAITFEGRKVPFHVFYYGEAVPVRLYKKTTPACALCGKLGHRADVCP</sequence>
<organism evidence="2">
    <name type="scientific">Amblyomma sculptum</name>
    <name type="common">Tick</name>
    <dbReference type="NCBI Taxonomy" id="1581419"/>
    <lineage>
        <taxon>Eukaryota</taxon>
        <taxon>Metazoa</taxon>
        <taxon>Ecdysozoa</taxon>
        <taxon>Arthropoda</taxon>
        <taxon>Chelicerata</taxon>
        <taxon>Arachnida</taxon>
        <taxon>Acari</taxon>
        <taxon>Parasitiformes</taxon>
        <taxon>Ixodida</taxon>
        <taxon>Ixodoidea</taxon>
        <taxon>Ixodidae</taxon>
        <taxon>Amblyomminae</taxon>
        <taxon>Amblyomma</taxon>
    </lineage>
</organism>
<feature type="region of interest" description="Disordered" evidence="1">
    <location>
        <begin position="1"/>
        <end position="26"/>
    </location>
</feature>
<name>A0A1E1XLK7_AMBSC</name>
<feature type="non-terminal residue" evidence="2">
    <location>
        <position position="1"/>
    </location>
</feature>
<evidence type="ECO:0000313" key="2">
    <source>
        <dbReference type="EMBL" id="JAU00105.1"/>
    </source>
</evidence>
<dbReference type="EMBL" id="GFAA01003330">
    <property type="protein sequence ID" value="JAU00105.1"/>
    <property type="molecule type" value="mRNA"/>
</dbReference>
<feature type="non-terminal residue" evidence="2">
    <location>
        <position position="204"/>
    </location>
</feature>
<protein>
    <recommendedName>
        <fullName evidence="3">CCHC-type domain-containing protein</fullName>
    </recommendedName>
</protein>
<reference evidence="2" key="1">
    <citation type="submission" date="2016-09" db="EMBL/GenBank/DDBJ databases">
        <authorList>
            <person name="Capua I."/>
            <person name="De Benedictis P."/>
            <person name="Joannis T."/>
            <person name="Lombin L.H."/>
            <person name="Cattoli G."/>
        </authorList>
    </citation>
    <scope>NUCLEOTIDE SEQUENCE</scope>
</reference>
<accession>A0A1E1XLK7</accession>
<dbReference type="AlphaFoldDB" id="A0A1E1XLK7"/>
<evidence type="ECO:0000256" key="1">
    <source>
        <dbReference type="SAM" id="MobiDB-lite"/>
    </source>
</evidence>